<comment type="caution">
    <text evidence="6">The sequence shown here is derived from an EMBL/GenBank/DDBJ whole genome shotgun (WGS) entry which is preliminary data.</text>
</comment>
<dbReference type="Gene3D" id="3.40.50.150">
    <property type="entry name" value="Vaccinia Virus protein VP39"/>
    <property type="match status" value="1"/>
</dbReference>
<proteinExistence type="predicted"/>
<reference evidence="5 7" key="3">
    <citation type="journal article" date="2021" name="BMC Genomics">
        <title>Genome-resolved metagenome and metatranscriptome analyses of thermophilic composting reveal key bacterial players and their metabolic interactions.</title>
        <authorList>
            <person name="Braga L.P.P."/>
            <person name="Pereira R.V."/>
            <person name="Martins L.F."/>
            <person name="Moura L.M.S."/>
            <person name="Sanchez F.B."/>
            <person name="Patane J.S.L."/>
            <person name="da Silva A.M."/>
            <person name="Setubal J.C."/>
        </authorList>
    </citation>
    <scope>NUCLEOTIDE SEQUENCE [LARGE SCALE GENOMIC DNA]</scope>
    <source>
        <strain evidence="5">ZC4RG45</strain>
    </source>
</reference>
<evidence type="ECO:0000256" key="2">
    <source>
        <dbReference type="ARBA" id="ARBA00022679"/>
    </source>
</evidence>
<dbReference type="AlphaFoldDB" id="A0A2W4JDZ2"/>
<evidence type="ECO:0000313" key="7">
    <source>
        <dbReference type="Proteomes" id="UP000249324"/>
    </source>
</evidence>
<dbReference type="GO" id="GO:0032259">
    <property type="term" value="P:methylation"/>
    <property type="evidence" value="ECO:0007669"/>
    <property type="project" value="UniProtKB-KW"/>
</dbReference>
<dbReference type="STRING" id="1111738.GCA_000427905_02868"/>
<dbReference type="Pfam" id="PF13649">
    <property type="entry name" value="Methyltransf_25"/>
    <property type="match status" value="1"/>
</dbReference>
<feature type="domain" description="Methyltransferase" evidence="4">
    <location>
        <begin position="43"/>
        <end position="136"/>
    </location>
</feature>
<dbReference type="InterPro" id="IPR041698">
    <property type="entry name" value="Methyltransf_25"/>
</dbReference>
<protein>
    <submittedName>
        <fullName evidence="5">Class I SAM-dependent methyltransferase</fullName>
        <ecNumber evidence="5">2.1.-.-</ecNumber>
    </submittedName>
    <submittedName>
        <fullName evidence="6">Methyltransferase domain-containing protein</fullName>
    </submittedName>
</protein>
<dbReference type="InterPro" id="IPR029063">
    <property type="entry name" value="SAM-dependent_MTases_sf"/>
</dbReference>
<keyword evidence="1 6" id="KW-0489">Methyltransferase</keyword>
<gene>
    <name evidence="5" type="ORF">DIU77_000640</name>
    <name evidence="6" type="ORF">DIU77_10410</name>
</gene>
<keyword evidence="3" id="KW-0949">S-adenosyl-L-methionine</keyword>
<organism evidence="6">
    <name type="scientific">Thermocrispum agreste</name>
    <dbReference type="NCBI Taxonomy" id="37925"/>
    <lineage>
        <taxon>Bacteria</taxon>
        <taxon>Bacillati</taxon>
        <taxon>Actinomycetota</taxon>
        <taxon>Actinomycetes</taxon>
        <taxon>Pseudonocardiales</taxon>
        <taxon>Pseudonocardiaceae</taxon>
        <taxon>Thermocrispum</taxon>
    </lineage>
</organism>
<evidence type="ECO:0000259" key="4">
    <source>
        <dbReference type="Pfam" id="PF13649"/>
    </source>
</evidence>
<sequence length="212" mass="22807">MDASIPQSDFDSAYAEGSPPWVIGEPQPAVVQLEESGQISGRVLDAGCGTGEHTIYLTERGYDVVGIDFSPKAVERATAKATAAGVAAKFEVADALELTGPPRFDTIIDSALFHVFGAADRTRYAQRLAEVCHPGGRVHVLVLSDAEPGLGPQISDAYIREAFAEANGWQLQDLRTSRYRVIVPPYVDPRLGLTPDQPADMPAWLATARRSD</sequence>
<dbReference type="PANTHER" id="PTHR43464">
    <property type="entry name" value="METHYLTRANSFERASE"/>
    <property type="match status" value="1"/>
</dbReference>
<dbReference type="EMBL" id="QGUI02000003">
    <property type="protein sequence ID" value="MFO7190741.1"/>
    <property type="molecule type" value="Genomic_DNA"/>
</dbReference>
<reference evidence="5" key="2">
    <citation type="submission" date="2018-05" db="EMBL/GenBank/DDBJ databases">
        <authorList>
            <person name="Moura L."/>
            <person name="Setubal J.C."/>
        </authorList>
    </citation>
    <scope>NUCLEOTIDE SEQUENCE</scope>
    <source>
        <strain evidence="5">ZC4RG45</strain>
    </source>
</reference>
<dbReference type="Proteomes" id="UP000249324">
    <property type="component" value="Unassembled WGS sequence"/>
</dbReference>
<evidence type="ECO:0000313" key="5">
    <source>
        <dbReference type="EMBL" id="MFO7190741.1"/>
    </source>
</evidence>
<dbReference type="CDD" id="cd02440">
    <property type="entry name" value="AdoMet_MTases"/>
    <property type="match status" value="1"/>
</dbReference>
<dbReference type="SUPFAM" id="SSF53335">
    <property type="entry name" value="S-adenosyl-L-methionine-dependent methyltransferases"/>
    <property type="match status" value="1"/>
</dbReference>
<dbReference type="EMBL" id="QGUI01000369">
    <property type="protein sequence ID" value="PZM96651.1"/>
    <property type="molecule type" value="Genomic_DNA"/>
</dbReference>
<dbReference type="GO" id="GO:0008168">
    <property type="term" value="F:methyltransferase activity"/>
    <property type="evidence" value="ECO:0007669"/>
    <property type="project" value="UniProtKB-KW"/>
</dbReference>
<evidence type="ECO:0000313" key="6">
    <source>
        <dbReference type="EMBL" id="PZM96651.1"/>
    </source>
</evidence>
<dbReference type="EC" id="2.1.-.-" evidence="5"/>
<reference evidence="6" key="1">
    <citation type="submission" date="2018-05" db="EMBL/GenBank/DDBJ databases">
        <authorList>
            <person name="Lanie J.A."/>
            <person name="Ng W.-L."/>
            <person name="Kazmierczak K.M."/>
            <person name="Andrzejewski T.M."/>
            <person name="Davidsen T.M."/>
            <person name="Wayne K.J."/>
            <person name="Tettelin H."/>
            <person name="Glass J.I."/>
            <person name="Rusch D."/>
            <person name="Podicherti R."/>
            <person name="Tsui H.-C.T."/>
            <person name="Winkler M.E."/>
        </authorList>
    </citation>
    <scope>NUCLEOTIDE SEQUENCE</scope>
    <source>
        <strain evidence="6">ZC4RG45</strain>
    </source>
</reference>
<dbReference type="PANTHER" id="PTHR43464:SF19">
    <property type="entry name" value="UBIQUINONE BIOSYNTHESIS O-METHYLTRANSFERASE, MITOCHONDRIAL"/>
    <property type="match status" value="1"/>
</dbReference>
<reference evidence="5" key="4">
    <citation type="submission" date="2023-08" db="EMBL/GenBank/DDBJ databases">
        <authorList>
            <person name="Guima S.E.S."/>
            <person name="Martins L.F."/>
            <person name="Silva A.M."/>
            <person name="Setubal J.C."/>
        </authorList>
    </citation>
    <scope>NUCLEOTIDE SEQUENCE</scope>
    <source>
        <strain evidence="5">ZC4RG45</strain>
    </source>
</reference>
<keyword evidence="2 6" id="KW-0808">Transferase</keyword>
<accession>A0A2W4JDZ2</accession>
<name>A0A2W4JDZ2_9PSEU</name>
<evidence type="ECO:0000256" key="1">
    <source>
        <dbReference type="ARBA" id="ARBA00022603"/>
    </source>
</evidence>
<evidence type="ECO:0000256" key="3">
    <source>
        <dbReference type="ARBA" id="ARBA00022691"/>
    </source>
</evidence>